<dbReference type="InterPro" id="IPR003615">
    <property type="entry name" value="HNH_nuc"/>
</dbReference>
<dbReference type="InterPro" id="IPR002711">
    <property type="entry name" value="HNH"/>
</dbReference>
<name>A0ABQ7FKX2_9ACTN</name>
<proteinExistence type="predicted"/>
<sequence>MKTGNKESSWCSGCRRNAAARHRRTYYARLDTDKRHELTQRRRVEHYGAEHEPYSRTEIMNRWGHKCAYCDDRAEHLDHFTPLSRGGADAEHNILPACAPCNLSKGALLPWQWCLTFPGVVNREEGP</sequence>
<protein>
    <submittedName>
        <fullName evidence="2">HNH endonuclease</fullName>
    </submittedName>
</protein>
<reference evidence="2 3" key="1">
    <citation type="submission" date="2019-10" db="EMBL/GenBank/DDBJ databases">
        <title>Streptomyces tenebrisbrunneis sp.nov., an endogenous actinomycete isolated from of Lycium ruthenicum.</title>
        <authorList>
            <person name="Ma L."/>
        </authorList>
    </citation>
    <scope>NUCLEOTIDE SEQUENCE [LARGE SCALE GENOMIC DNA]</scope>
    <source>
        <strain evidence="2 3">TRM 66187</strain>
    </source>
</reference>
<dbReference type="PANTHER" id="PTHR33877">
    <property type="entry name" value="SLL1193 PROTEIN"/>
    <property type="match status" value="1"/>
</dbReference>
<evidence type="ECO:0000313" key="3">
    <source>
        <dbReference type="Proteomes" id="UP000621266"/>
    </source>
</evidence>
<dbReference type="RefSeq" id="WP_156206111.1">
    <property type="nucleotide sequence ID" value="NZ_WHPN01000268.1"/>
</dbReference>
<dbReference type="Gene3D" id="1.10.30.50">
    <property type="match status" value="1"/>
</dbReference>
<evidence type="ECO:0000259" key="1">
    <source>
        <dbReference type="SMART" id="SM00507"/>
    </source>
</evidence>
<organism evidence="2 3">
    <name type="scientific">Streptomyces lycii</name>
    <dbReference type="NCBI Taxonomy" id="2654337"/>
    <lineage>
        <taxon>Bacteria</taxon>
        <taxon>Bacillati</taxon>
        <taxon>Actinomycetota</taxon>
        <taxon>Actinomycetes</taxon>
        <taxon>Kitasatosporales</taxon>
        <taxon>Streptomycetaceae</taxon>
        <taxon>Streptomyces</taxon>
    </lineage>
</organism>
<dbReference type="CDD" id="cd00085">
    <property type="entry name" value="HNHc"/>
    <property type="match status" value="1"/>
</dbReference>
<keyword evidence="3" id="KW-1185">Reference proteome</keyword>
<keyword evidence="2" id="KW-0378">Hydrolase</keyword>
<dbReference type="EMBL" id="WHPN01000268">
    <property type="protein sequence ID" value="KAF4408628.1"/>
    <property type="molecule type" value="Genomic_DNA"/>
</dbReference>
<comment type="caution">
    <text evidence="2">The sequence shown here is derived from an EMBL/GenBank/DDBJ whole genome shotgun (WGS) entry which is preliminary data.</text>
</comment>
<keyword evidence="2" id="KW-0540">Nuclease</keyword>
<feature type="domain" description="HNH nuclease" evidence="1">
    <location>
        <begin position="54"/>
        <end position="103"/>
    </location>
</feature>
<dbReference type="Pfam" id="PF01844">
    <property type="entry name" value="HNH"/>
    <property type="match status" value="1"/>
</dbReference>
<evidence type="ECO:0000313" key="2">
    <source>
        <dbReference type="EMBL" id="KAF4408628.1"/>
    </source>
</evidence>
<dbReference type="GO" id="GO:0004519">
    <property type="term" value="F:endonuclease activity"/>
    <property type="evidence" value="ECO:0007669"/>
    <property type="project" value="UniProtKB-KW"/>
</dbReference>
<accession>A0ABQ7FKX2</accession>
<gene>
    <name evidence="2" type="ORF">GCU69_13090</name>
</gene>
<dbReference type="PANTHER" id="PTHR33877:SF2">
    <property type="entry name" value="OS07G0170200 PROTEIN"/>
    <property type="match status" value="1"/>
</dbReference>
<dbReference type="InterPro" id="IPR052892">
    <property type="entry name" value="NA-targeting_endonuclease"/>
</dbReference>
<keyword evidence="2" id="KW-0255">Endonuclease</keyword>
<dbReference type="SMART" id="SM00507">
    <property type="entry name" value="HNHc"/>
    <property type="match status" value="1"/>
</dbReference>
<dbReference type="Proteomes" id="UP000621266">
    <property type="component" value="Unassembled WGS sequence"/>
</dbReference>